<reference evidence="1" key="1">
    <citation type="journal article" date="2015" name="Nature">
        <title>Complex archaea that bridge the gap between prokaryotes and eukaryotes.</title>
        <authorList>
            <person name="Spang A."/>
            <person name="Saw J.H."/>
            <person name="Jorgensen S.L."/>
            <person name="Zaremba-Niedzwiedzka K."/>
            <person name="Martijn J."/>
            <person name="Lind A.E."/>
            <person name="van Eijk R."/>
            <person name="Schleper C."/>
            <person name="Guy L."/>
            <person name="Ettema T.J."/>
        </authorList>
    </citation>
    <scope>NUCLEOTIDE SEQUENCE</scope>
</reference>
<evidence type="ECO:0000313" key="1">
    <source>
        <dbReference type="EMBL" id="KKL85551.1"/>
    </source>
</evidence>
<comment type="caution">
    <text evidence="1">The sequence shown here is derived from an EMBL/GenBank/DDBJ whole genome shotgun (WGS) entry which is preliminary data.</text>
</comment>
<accession>A0A0F9G520</accession>
<sequence length="61" mass="6817">MRESKEITVNNIMSYVASKGAPISGLAMMALLSNFTPDTVIERDILGEELYNAILDWKELI</sequence>
<dbReference type="AlphaFoldDB" id="A0A0F9G520"/>
<gene>
    <name evidence="1" type="ORF">LCGC14_1953580</name>
</gene>
<dbReference type="EMBL" id="LAZR01021373">
    <property type="protein sequence ID" value="KKL85551.1"/>
    <property type="molecule type" value="Genomic_DNA"/>
</dbReference>
<organism evidence="1">
    <name type="scientific">marine sediment metagenome</name>
    <dbReference type="NCBI Taxonomy" id="412755"/>
    <lineage>
        <taxon>unclassified sequences</taxon>
        <taxon>metagenomes</taxon>
        <taxon>ecological metagenomes</taxon>
    </lineage>
</organism>
<name>A0A0F9G520_9ZZZZ</name>
<protein>
    <submittedName>
        <fullName evidence="1">Uncharacterized protein</fullName>
    </submittedName>
</protein>
<proteinExistence type="predicted"/>